<accession>A0A3M7RH99</accession>
<evidence type="ECO:0000313" key="2">
    <source>
        <dbReference type="Proteomes" id="UP000276133"/>
    </source>
</evidence>
<dbReference type="Proteomes" id="UP000276133">
    <property type="component" value="Unassembled WGS sequence"/>
</dbReference>
<evidence type="ECO:0000313" key="1">
    <source>
        <dbReference type="EMBL" id="RNA22849.1"/>
    </source>
</evidence>
<sequence>MQTCENRYLALGQSIYKSLFLHITHPQMSGGIEFQRKSLNLRNNGYRTRDTLEPNSRVTFFIKLKLISPIL</sequence>
<name>A0A3M7RH99_BRAPC</name>
<proteinExistence type="predicted"/>
<comment type="caution">
    <text evidence="1">The sequence shown here is derived from an EMBL/GenBank/DDBJ whole genome shotgun (WGS) entry which is preliminary data.</text>
</comment>
<keyword evidence="2" id="KW-1185">Reference proteome</keyword>
<protein>
    <submittedName>
        <fullName evidence="1">Uncharacterized protein</fullName>
    </submittedName>
</protein>
<dbReference type="AlphaFoldDB" id="A0A3M7RH99"/>
<dbReference type="EMBL" id="REGN01003389">
    <property type="protein sequence ID" value="RNA22849.1"/>
    <property type="molecule type" value="Genomic_DNA"/>
</dbReference>
<reference evidence="1 2" key="1">
    <citation type="journal article" date="2018" name="Sci. Rep.">
        <title>Genomic signatures of local adaptation to the degree of environmental predictability in rotifers.</title>
        <authorList>
            <person name="Franch-Gras L."/>
            <person name="Hahn C."/>
            <person name="Garcia-Roger E.M."/>
            <person name="Carmona M.J."/>
            <person name="Serra M."/>
            <person name="Gomez A."/>
        </authorList>
    </citation>
    <scope>NUCLEOTIDE SEQUENCE [LARGE SCALE GENOMIC DNA]</scope>
    <source>
        <strain evidence="1">HYR1</strain>
    </source>
</reference>
<gene>
    <name evidence="1" type="ORF">BpHYR1_052044</name>
</gene>
<organism evidence="1 2">
    <name type="scientific">Brachionus plicatilis</name>
    <name type="common">Marine rotifer</name>
    <name type="synonym">Brachionus muelleri</name>
    <dbReference type="NCBI Taxonomy" id="10195"/>
    <lineage>
        <taxon>Eukaryota</taxon>
        <taxon>Metazoa</taxon>
        <taxon>Spiralia</taxon>
        <taxon>Gnathifera</taxon>
        <taxon>Rotifera</taxon>
        <taxon>Eurotatoria</taxon>
        <taxon>Monogononta</taxon>
        <taxon>Pseudotrocha</taxon>
        <taxon>Ploima</taxon>
        <taxon>Brachionidae</taxon>
        <taxon>Brachionus</taxon>
    </lineage>
</organism>